<keyword evidence="2" id="KW-0378">Hydrolase</keyword>
<sequence length="494" mass="54688">MIRAFHDAGLEVYIDVVHNHTAEGGAWHGDPATTGYTSLGGFAAGEYYVMTAGHIPVDGATGTANQVDYSSGAACDLVIDSLTYWTDVMGVDGFRFDLAPVLGRTPLAWRPDDWADQRRFFPQHPLLEAIARLGEDKQVEVIAEAWDLWGYEVGNFPPGWAEWNGRYRDAVRRYAKGDGDVQTFSAMVNGDYHHFADQGGPQRSINFVTAHDGFTLMDLVSYNTKQNDQPYPFGPSDGGTDANDSWDSGGDPGLRRARWRNFWVLLFFSRGVPMVVSGDEYGRTQNGNNNPWALNTVGMWNNWAQTASHVPTRLPVDPRNPAAFAYHDVVGQTVAPEGTNPLFVFAAHVTRIRQRDPGLRQRNWGGLVFDSGDVTYLFRRPDLQDWPAPGDRAVSLAIDGSPVGGHTYLVMINMNDHRQEFRVPGTDGSWKRIIDTAPWAEHHFNCWAPAEATVIGEGTYVAGPWSVVVLQGERSHRAGDGPGFADTDRFHYAS</sequence>
<evidence type="ECO:0000313" key="2">
    <source>
        <dbReference type="EMBL" id="MPM63107.1"/>
    </source>
</evidence>
<dbReference type="SUPFAM" id="SSF51445">
    <property type="entry name" value="(Trans)glycosidases"/>
    <property type="match status" value="1"/>
</dbReference>
<organism evidence="2">
    <name type="scientific">bioreactor metagenome</name>
    <dbReference type="NCBI Taxonomy" id="1076179"/>
    <lineage>
        <taxon>unclassified sequences</taxon>
        <taxon>metagenomes</taxon>
        <taxon>ecological metagenomes</taxon>
    </lineage>
</organism>
<gene>
    <name evidence="2" type="primary">iam</name>
    <name evidence="2" type="ORF">SDC9_109987</name>
</gene>
<dbReference type="Gene3D" id="2.60.40.1180">
    <property type="entry name" value="Golgi alpha-mannosidase II"/>
    <property type="match status" value="1"/>
</dbReference>
<keyword evidence="2" id="KW-0326">Glycosidase</keyword>
<dbReference type="InterPro" id="IPR017853">
    <property type="entry name" value="GH"/>
</dbReference>
<name>A0A645BCQ9_9ZZZZ</name>
<dbReference type="InterPro" id="IPR013780">
    <property type="entry name" value="Glyco_hydro_b"/>
</dbReference>
<comment type="caution">
    <text evidence="2">The sequence shown here is derived from an EMBL/GenBank/DDBJ whole genome shotgun (WGS) entry which is preliminary data.</text>
</comment>
<dbReference type="Gene3D" id="3.20.20.80">
    <property type="entry name" value="Glycosidases"/>
    <property type="match status" value="1"/>
</dbReference>
<dbReference type="EC" id="3.2.1.68" evidence="2"/>
<dbReference type="SUPFAM" id="SSF51011">
    <property type="entry name" value="Glycosyl hydrolase domain"/>
    <property type="match status" value="1"/>
</dbReference>
<dbReference type="EMBL" id="VSSQ01019223">
    <property type="protein sequence ID" value="MPM63107.1"/>
    <property type="molecule type" value="Genomic_DNA"/>
</dbReference>
<evidence type="ECO:0000256" key="1">
    <source>
        <dbReference type="SAM" id="MobiDB-lite"/>
    </source>
</evidence>
<protein>
    <submittedName>
        <fullName evidence="2">Isoamylase</fullName>
        <ecNumber evidence="2">3.2.1.68</ecNumber>
    </submittedName>
</protein>
<feature type="region of interest" description="Disordered" evidence="1">
    <location>
        <begin position="227"/>
        <end position="249"/>
    </location>
</feature>
<dbReference type="AlphaFoldDB" id="A0A645BCQ9"/>
<dbReference type="GO" id="GO:0019156">
    <property type="term" value="F:isoamylase activity"/>
    <property type="evidence" value="ECO:0007669"/>
    <property type="project" value="UniProtKB-EC"/>
</dbReference>
<reference evidence="2" key="1">
    <citation type="submission" date="2019-08" db="EMBL/GenBank/DDBJ databases">
        <authorList>
            <person name="Kucharzyk K."/>
            <person name="Murdoch R.W."/>
            <person name="Higgins S."/>
            <person name="Loffler F."/>
        </authorList>
    </citation>
    <scope>NUCLEOTIDE SEQUENCE</scope>
</reference>
<accession>A0A645BCQ9</accession>
<proteinExistence type="predicted"/>
<dbReference type="PANTHER" id="PTHR43002">
    <property type="entry name" value="GLYCOGEN DEBRANCHING ENZYME"/>
    <property type="match status" value="1"/>
</dbReference>